<evidence type="ECO:0008006" key="6">
    <source>
        <dbReference type="Google" id="ProtNLM"/>
    </source>
</evidence>
<reference evidence="2" key="1">
    <citation type="submission" date="2020-07" db="EMBL/GenBank/DDBJ databases">
        <authorList>
            <person name="Pettersson B.M.F."/>
            <person name="Behra P.R.K."/>
            <person name="Ramesh M."/>
            <person name="Das S."/>
            <person name="Dasgupta S."/>
            <person name="Kirsebom L.A."/>
        </authorList>
    </citation>
    <scope>NUCLEOTIDE SEQUENCE</scope>
    <source>
        <strain evidence="2">DSM 44242</strain>
    </source>
</reference>
<proteinExistence type="predicted"/>
<evidence type="ECO:0000313" key="4">
    <source>
        <dbReference type="Proteomes" id="UP001141659"/>
    </source>
</evidence>
<protein>
    <recommendedName>
        <fullName evidence="6">UsfY protein</fullName>
    </recommendedName>
</protein>
<reference evidence="2" key="2">
    <citation type="journal article" date="2022" name="BMC Genomics">
        <title>Comparative genome analysis of mycobacteria focusing on tRNA and non-coding RNA.</title>
        <authorList>
            <person name="Behra P.R.K."/>
            <person name="Pettersson B.M.F."/>
            <person name="Ramesh M."/>
            <person name="Das S."/>
            <person name="Dasgupta S."/>
            <person name="Kirsebom L.A."/>
        </authorList>
    </citation>
    <scope>NUCLEOTIDE SEQUENCE</scope>
    <source>
        <strain evidence="2">DSM 44242</strain>
    </source>
</reference>
<sequence>MTTPIEYLRRGIRRPGALTAALVAVGACITLLLGVGADGQWATVLASLAGFATAITMIAAVVISWERVVVSARDAGLVESEVESR</sequence>
<dbReference type="EMBL" id="JBDLOU010000013">
    <property type="protein sequence ID" value="MEX3738307.1"/>
    <property type="molecule type" value="Genomic_DNA"/>
</dbReference>
<evidence type="ECO:0000313" key="3">
    <source>
        <dbReference type="EMBL" id="MEX3738307.1"/>
    </source>
</evidence>
<name>A0AAW5T048_9MYCO</name>
<feature type="transmembrane region" description="Helical" evidence="1">
    <location>
        <begin position="41"/>
        <end position="63"/>
    </location>
</feature>
<organism evidence="2 4">
    <name type="scientific">Mycolicibacterium porcinum</name>
    <dbReference type="NCBI Taxonomy" id="39693"/>
    <lineage>
        <taxon>Bacteria</taxon>
        <taxon>Bacillati</taxon>
        <taxon>Actinomycetota</taxon>
        <taxon>Actinomycetes</taxon>
        <taxon>Mycobacteriales</taxon>
        <taxon>Mycobacteriaceae</taxon>
        <taxon>Mycolicibacterium</taxon>
    </lineage>
</organism>
<dbReference type="Proteomes" id="UP001141659">
    <property type="component" value="Unassembled WGS sequence"/>
</dbReference>
<evidence type="ECO:0000313" key="5">
    <source>
        <dbReference type="Proteomes" id="UP001558474"/>
    </source>
</evidence>
<evidence type="ECO:0000313" key="2">
    <source>
        <dbReference type="EMBL" id="MCV7388254.1"/>
    </source>
</evidence>
<feature type="transmembrane region" description="Helical" evidence="1">
    <location>
        <begin position="16"/>
        <end position="35"/>
    </location>
</feature>
<keyword evidence="5" id="KW-1185">Reference proteome</keyword>
<dbReference type="EMBL" id="JACKVC010000012">
    <property type="protein sequence ID" value="MCV7388254.1"/>
    <property type="molecule type" value="Genomic_DNA"/>
</dbReference>
<comment type="caution">
    <text evidence="2">The sequence shown here is derived from an EMBL/GenBank/DDBJ whole genome shotgun (WGS) entry which is preliminary data.</text>
</comment>
<dbReference type="Proteomes" id="UP001558474">
    <property type="component" value="Unassembled WGS sequence"/>
</dbReference>
<keyword evidence="1" id="KW-0472">Membrane</keyword>
<gene>
    <name evidence="3" type="ORF">ABFW12_08665</name>
    <name evidence="2" type="ORF">H5P34_09380</name>
</gene>
<keyword evidence="1" id="KW-1133">Transmembrane helix</keyword>
<reference evidence="3 5" key="3">
    <citation type="submission" date="2024-04" db="EMBL/GenBank/DDBJ databases">
        <title>Genomic Markers of Mycobacteria.</title>
        <authorList>
            <person name="Soliman M.S."/>
            <person name="Elkholy A."/>
            <person name="Soliman N.S."/>
            <person name="Abbas A."/>
            <person name="Khayrat S."/>
            <person name="Shawky S."/>
        </authorList>
    </citation>
    <scope>NUCLEOTIDE SEQUENCE [LARGE SCALE GENOMIC DNA]</scope>
    <source>
        <strain evidence="3 5">Egy-CU-AM5</strain>
    </source>
</reference>
<keyword evidence="1" id="KW-0812">Transmembrane</keyword>
<evidence type="ECO:0000256" key="1">
    <source>
        <dbReference type="SAM" id="Phobius"/>
    </source>
</evidence>
<accession>A0AAW5T048</accession>
<dbReference type="AlphaFoldDB" id="A0AAW5T048"/>
<dbReference type="RefSeq" id="WP_036447950.1">
    <property type="nucleotide sequence ID" value="NZ_JACKVC010000012.1"/>
</dbReference>